<dbReference type="AlphaFoldDB" id="A0A919KA69"/>
<evidence type="ECO:0000313" key="1">
    <source>
        <dbReference type="EMBL" id="GIF01555.1"/>
    </source>
</evidence>
<evidence type="ECO:0000313" key="2">
    <source>
        <dbReference type="Proteomes" id="UP000636960"/>
    </source>
</evidence>
<gene>
    <name evidence="1" type="ORF">Ari01nite_90190</name>
</gene>
<dbReference type="EMBL" id="BOMV01000106">
    <property type="protein sequence ID" value="GIF01555.1"/>
    <property type="molecule type" value="Genomic_DNA"/>
</dbReference>
<comment type="caution">
    <text evidence="1">The sequence shown here is derived from an EMBL/GenBank/DDBJ whole genome shotgun (WGS) entry which is preliminary data.</text>
</comment>
<dbReference type="RefSeq" id="WP_203790348.1">
    <property type="nucleotide sequence ID" value="NZ_BOMV01000106.1"/>
</dbReference>
<reference evidence="1" key="1">
    <citation type="submission" date="2021-01" db="EMBL/GenBank/DDBJ databases">
        <title>Whole genome shotgun sequence of Actinoplanes rishiriensis NBRC 108556.</title>
        <authorList>
            <person name="Komaki H."/>
            <person name="Tamura T."/>
        </authorList>
    </citation>
    <scope>NUCLEOTIDE SEQUENCE</scope>
    <source>
        <strain evidence="1">NBRC 108556</strain>
    </source>
</reference>
<sequence>MSRGSDGEWFFGDDVFRELGQCLTSPEVFWSQDRQIDIVLALDELAAWCADSRRYDERLHKSGWASAVRDFRTAYEALGPKLTSVVEVSARRVLVLCKGELAQNDSEVRALGELLAKLRAVLASSEALALAWEDMVATCNKLEPPIETLDCRRDAFWAIARAGDRNIKELADRLRGVVGGDPLGFFRAERHLGEVSVEPTTFEEIRQRPIADPATRLDLARRLLRFEPPARHHVVWVGFREASLHPELVVEGEIGLYDISYFHALLTARPEDVERVPQELRDLHGYVIAEDEHDVVMARIDLGVGRFHDPIRSARNHAAALVAIAAVRGGGKPWRPMFGYLHAEDGRITAHRGFTREEFPVQYAVERDGTALTIVKVATDLAGKLTLARTELKEIVDALHWWQASAEDGDAKSVLLNVRLIELVAARTGETDWTTFLGKYLKYAWIQHTMRRSLHEVFNDALHTPQIIHGAEEARNSIRDEVISHDHDGYSSFNVSTALHAVERIESLMRPKTTTARAVRTVRRNVSDPRNMVLWAASLETEWSAAVHRLERIRNSIMHGGPFTDTAVSRVHRFSHQLSAWAVVESMDAVLEQVTVRDRYMATAQRMDSWRQALGREDPYRAVFAGS</sequence>
<organism evidence="1 2">
    <name type="scientific">Paractinoplanes rishiriensis</name>
    <dbReference type="NCBI Taxonomy" id="1050105"/>
    <lineage>
        <taxon>Bacteria</taxon>
        <taxon>Bacillati</taxon>
        <taxon>Actinomycetota</taxon>
        <taxon>Actinomycetes</taxon>
        <taxon>Micromonosporales</taxon>
        <taxon>Micromonosporaceae</taxon>
        <taxon>Paractinoplanes</taxon>
    </lineage>
</organism>
<evidence type="ECO:0008006" key="3">
    <source>
        <dbReference type="Google" id="ProtNLM"/>
    </source>
</evidence>
<dbReference type="Proteomes" id="UP000636960">
    <property type="component" value="Unassembled WGS sequence"/>
</dbReference>
<protein>
    <recommendedName>
        <fullName evidence="3">Apea-like HEPN domain-containing protein</fullName>
    </recommendedName>
</protein>
<proteinExistence type="predicted"/>
<name>A0A919KA69_9ACTN</name>
<accession>A0A919KA69</accession>
<keyword evidence="2" id="KW-1185">Reference proteome</keyword>